<dbReference type="EMBL" id="PDUG01000006">
    <property type="protein sequence ID" value="PIC16384.1"/>
    <property type="molecule type" value="Genomic_DNA"/>
</dbReference>
<dbReference type="PROSITE" id="PS00652">
    <property type="entry name" value="TNFR_NGFR_1"/>
    <property type="match status" value="1"/>
</dbReference>
<keyword evidence="2" id="KW-1133">Transmembrane helix</keyword>
<organism evidence="4 5">
    <name type="scientific">Caenorhabditis nigoni</name>
    <dbReference type="NCBI Taxonomy" id="1611254"/>
    <lineage>
        <taxon>Eukaryota</taxon>
        <taxon>Metazoa</taxon>
        <taxon>Ecdysozoa</taxon>
        <taxon>Nematoda</taxon>
        <taxon>Chromadorea</taxon>
        <taxon>Rhabditida</taxon>
        <taxon>Rhabditina</taxon>
        <taxon>Rhabditomorpha</taxon>
        <taxon>Rhabditoidea</taxon>
        <taxon>Rhabditidae</taxon>
        <taxon>Peloderinae</taxon>
        <taxon>Caenorhabditis</taxon>
    </lineage>
</organism>
<accession>A0A2G5SMP9</accession>
<feature type="region of interest" description="Disordered" evidence="1">
    <location>
        <begin position="132"/>
        <end position="157"/>
    </location>
</feature>
<gene>
    <name evidence="4" type="primary">Cni-T02C5.1</name>
    <name evidence="4" type="synonym">Cnig_chr_X.g23008</name>
    <name evidence="4" type="ORF">B9Z55_023008</name>
</gene>
<feature type="region of interest" description="Disordered" evidence="1">
    <location>
        <begin position="199"/>
        <end position="270"/>
    </location>
</feature>
<dbReference type="SMART" id="SM00208">
    <property type="entry name" value="TNFR"/>
    <property type="match status" value="1"/>
</dbReference>
<keyword evidence="2" id="KW-0812">Transmembrane</keyword>
<comment type="caution">
    <text evidence="4">The sequence shown here is derived from an EMBL/GenBank/DDBJ whole genome shotgun (WGS) entry which is preliminary data.</text>
</comment>
<keyword evidence="5" id="KW-1185">Reference proteome</keyword>
<evidence type="ECO:0000259" key="3">
    <source>
        <dbReference type="PROSITE" id="PS00652"/>
    </source>
</evidence>
<keyword evidence="2" id="KW-0472">Membrane</keyword>
<sequence>MERLQADAVKLKLVVCMQNAMRVDLKLLLFFCLVSWAAAAIYRKELKCPADKYRFRNSCFNCTPCGDFMYEREKCSAFSNTICGWCGKKPNLDEISDSVLASYQTKCLMSNLDFVGMTPFLDERLNYIVDGSEESQESADSSESQEDESVKDSSENNEYENFKKAYMGFDFVKASSGKNIETFKKAFNDFEFAKVSLDSLDSSEQESGEESSERDSAERDSRLRDSGEENGGEEDSGEKASVEDESGEKESLELADPTIAEGDDSGFESNQDLIDEIDDQSQEDAEYSADQELLTNEELMNEDQLIATEVGDYLTKKGHKVKEPELRIVKLTDIGDSFPRKVPDVPFMMTRRRLRSFESSEEKFDLESAEDSNDRLIQWKDENWLDDSIKRIPDSVEIVQAEEITEETYEIFPRKAPRTMTIEERRDLIERLSAELDNEGPSSRVTAPLPPFKFSMMFRPAQLAMYAVILVFIVFVFTYLHLRAKARKQAFTGVPLDSPDYHLIVDASKYIEELEKKEKHASRHVHENPIFDI</sequence>
<name>A0A2G5SMP9_9PELO</name>
<dbReference type="OrthoDB" id="5836695at2759"/>
<dbReference type="Proteomes" id="UP000230233">
    <property type="component" value="Chromosome X"/>
</dbReference>
<feature type="domain" description="TNFR-Cys" evidence="3">
    <location>
        <begin position="48"/>
        <end position="83"/>
    </location>
</feature>
<feature type="compositionally biased region" description="Basic and acidic residues" evidence="1">
    <location>
        <begin position="237"/>
        <end position="252"/>
    </location>
</feature>
<feature type="compositionally biased region" description="Acidic residues" evidence="1">
    <location>
        <begin position="201"/>
        <end position="210"/>
    </location>
</feature>
<reference evidence="5" key="1">
    <citation type="submission" date="2017-10" db="EMBL/GenBank/DDBJ databases">
        <title>Rapid genome shrinkage in a self-fertile nematode reveals novel sperm competition proteins.</title>
        <authorList>
            <person name="Yin D."/>
            <person name="Schwarz E.M."/>
            <person name="Thomas C.G."/>
            <person name="Felde R.L."/>
            <person name="Korf I.F."/>
            <person name="Cutter A.D."/>
            <person name="Schartner C.M."/>
            <person name="Ralston E.J."/>
            <person name="Meyer B.J."/>
            <person name="Haag E.S."/>
        </authorList>
    </citation>
    <scope>NUCLEOTIDE SEQUENCE [LARGE SCALE GENOMIC DNA]</scope>
    <source>
        <strain evidence="5">JU1422</strain>
    </source>
</reference>
<feature type="transmembrane region" description="Helical" evidence="2">
    <location>
        <begin position="463"/>
        <end position="482"/>
    </location>
</feature>
<protein>
    <recommendedName>
        <fullName evidence="3">TNFR-Cys domain-containing protein</fullName>
    </recommendedName>
</protein>
<evidence type="ECO:0000313" key="4">
    <source>
        <dbReference type="EMBL" id="PIC16384.1"/>
    </source>
</evidence>
<feature type="compositionally biased region" description="Basic and acidic residues" evidence="1">
    <location>
        <begin position="211"/>
        <end position="227"/>
    </location>
</feature>
<dbReference type="InterPro" id="IPR001368">
    <property type="entry name" value="TNFR/NGFR_Cys_rich_reg"/>
</dbReference>
<evidence type="ECO:0000256" key="2">
    <source>
        <dbReference type="SAM" id="Phobius"/>
    </source>
</evidence>
<proteinExistence type="predicted"/>
<evidence type="ECO:0000313" key="5">
    <source>
        <dbReference type="Proteomes" id="UP000230233"/>
    </source>
</evidence>
<evidence type="ECO:0000256" key="1">
    <source>
        <dbReference type="SAM" id="MobiDB-lite"/>
    </source>
</evidence>
<dbReference type="AlphaFoldDB" id="A0A2G5SMP9"/>